<feature type="binding site" evidence="13">
    <location>
        <position position="425"/>
    </location>
    <ligand>
        <name>Mg(2+)</name>
        <dbReference type="ChEBI" id="CHEBI:18420"/>
    </ligand>
</feature>
<dbReference type="Proteomes" id="UP000515154">
    <property type="component" value="Linkage group LG8"/>
</dbReference>
<name>A0A6P7SQ53_9MOLL</name>
<accession>A0A6P7SQ53</accession>
<dbReference type="InterPro" id="IPR000315">
    <property type="entry name" value="Znf_B-box"/>
</dbReference>
<evidence type="ECO:0000256" key="7">
    <source>
        <dbReference type="ARBA" id="ARBA00022771"/>
    </source>
</evidence>
<dbReference type="NCBIfam" id="TIGR00231">
    <property type="entry name" value="small_GTP"/>
    <property type="match status" value="1"/>
</dbReference>
<dbReference type="InterPro" id="IPR024156">
    <property type="entry name" value="Small_GTPase_ARF"/>
</dbReference>
<dbReference type="PANTHER" id="PTHR11711">
    <property type="entry name" value="ADP RIBOSYLATION FACTOR-RELATED"/>
    <property type="match status" value="1"/>
</dbReference>
<gene>
    <name evidence="15" type="primary">LOC115215031</name>
</gene>
<dbReference type="GO" id="GO:0061630">
    <property type="term" value="F:ubiquitin protein ligase activity"/>
    <property type="evidence" value="ECO:0007669"/>
    <property type="project" value="UniProtKB-EC"/>
</dbReference>
<keyword evidence="4" id="KW-0808">Transferase</keyword>
<evidence type="ECO:0000256" key="1">
    <source>
        <dbReference type="ARBA" id="ARBA00000900"/>
    </source>
</evidence>
<keyword evidence="5 13" id="KW-0479">Metal-binding</keyword>
<organism evidence="14 15">
    <name type="scientific">Octopus sinensis</name>
    <name type="common">East Asian common octopus</name>
    <dbReference type="NCBI Taxonomy" id="2607531"/>
    <lineage>
        <taxon>Eukaryota</taxon>
        <taxon>Metazoa</taxon>
        <taxon>Spiralia</taxon>
        <taxon>Lophotrochozoa</taxon>
        <taxon>Mollusca</taxon>
        <taxon>Cephalopoda</taxon>
        <taxon>Coleoidea</taxon>
        <taxon>Octopodiformes</taxon>
        <taxon>Octopoda</taxon>
        <taxon>Incirrata</taxon>
        <taxon>Octopodidae</taxon>
        <taxon>Octopus</taxon>
    </lineage>
</organism>
<dbReference type="PROSITE" id="PS50157">
    <property type="entry name" value="ZINC_FINGER_C2H2_2"/>
    <property type="match status" value="1"/>
</dbReference>
<keyword evidence="7" id="KW-0863">Zinc-finger</keyword>
<comment type="catalytic activity">
    <reaction evidence="1">
        <text>S-ubiquitinyl-[E2 ubiquitin-conjugating enzyme]-L-cysteine + [acceptor protein]-L-lysine = [E2 ubiquitin-conjugating enzyme]-L-cysteine + N(6)-ubiquitinyl-[acceptor protein]-L-lysine.</text>
        <dbReference type="EC" id="2.3.2.27"/>
    </reaction>
</comment>
<dbReference type="PROSITE" id="PS51417">
    <property type="entry name" value="ARF"/>
    <property type="match status" value="1"/>
</dbReference>
<dbReference type="PROSITE" id="PS50089">
    <property type="entry name" value="ZF_RING_2"/>
    <property type="match status" value="1"/>
</dbReference>
<dbReference type="SUPFAM" id="SSF57850">
    <property type="entry name" value="RING/U-box"/>
    <property type="match status" value="1"/>
</dbReference>
<dbReference type="SMART" id="SM00175">
    <property type="entry name" value="RAB"/>
    <property type="match status" value="1"/>
</dbReference>
<dbReference type="InterPro" id="IPR013087">
    <property type="entry name" value="Znf_C2H2_type"/>
</dbReference>
<evidence type="ECO:0000256" key="4">
    <source>
        <dbReference type="ARBA" id="ARBA00022679"/>
    </source>
</evidence>
<dbReference type="PROSITE" id="PS50119">
    <property type="entry name" value="ZF_BBOX"/>
    <property type="match status" value="1"/>
</dbReference>
<dbReference type="FunFam" id="3.30.40.10:FF:000130">
    <property type="entry name" value="E3 ubiquitin-protein ligase TRIM23"/>
    <property type="match status" value="1"/>
</dbReference>
<evidence type="ECO:0000256" key="11">
    <source>
        <dbReference type="ARBA" id="ARBA00061142"/>
    </source>
</evidence>
<comment type="similarity">
    <text evidence="11">In the C-terminal section; belongs to the small GTPase superfamily. Arf family.</text>
</comment>
<dbReference type="KEGG" id="osn:115215031"/>
<dbReference type="Gene3D" id="3.30.160.60">
    <property type="entry name" value="Classic Zinc Finger"/>
    <property type="match status" value="1"/>
</dbReference>
<keyword evidence="9" id="KW-0862">Zinc</keyword>
<evidence type="ECO:0000256" key="9">
    <source>
        <dbReference type="ARBA" id="ARBA00022833"/>
    </source>
</evidence>
<dbReference type="GO" id="GO:0005525">
    <property type="term" value="F:GTP binding"/>
    <property type="evidence" value="ECO:0007669"/>
    <property type="project" value="UniProtKB-KW"/>
</dbReference>
<dbReference type="PRINTS" id="PR00328">
    <property type="entry name" value="SAR1GTPBP"/>
</dbReference>
<keyword evidence="10 12" id="KW-0342">GTP-binding</keyword>
<comment type="pathway">
    <text evidence="2">Protein modification; protein ubiquitination.</text>
</comment>
<dbReference type="InterPro" id="IPR005225">
    <property type="entry name" value="Small_GTP-bd"/>
</dbReference>
<dbReference type="SMART" id="SM00502">
    <property type="entry name" value="BBC"/>
    <property type="match status" value="1"/>
</dbReference>
<keyword evidence="14" id="KW-1185">Reference proteome</keyword>
<keyword evidence="13" id="KW-0460">Magnesium</keyword>
<feature type="binding site" evidence="13">
    <location>
        <position position="442"/>
    </location>
    <ligand>
        <name>Mg(2+)</name>
        <dbReference type="ChEBI" id="CHEBI:18420"/>
    </ligand>
</feature>
<dbReference type="RefSeq" id="XP_029640021.1">
    <property type="nucleotide sequence ID" value="XM_029784161.1"/>
</dbReference>
<dbReference type="PROSITE" id="PS00518">
    <property type="entry name" value="ZF_RING_1"/>
    <property type="match status" value="1"/>
</dbReference>
<dbReference type="SUPFAM" id="SSF52540">
    <property type="entry name" value="P-loop containing nucleoside triphosphate hydrolases"/>
    <property type="match status" value="1"/>
</dbReference>
<protein>
    <recommendedName>
        <fullName evidence="3">RING-type E3 ubiquitin transferase</fullName>
        <ecNumber evidence="3">2.3.2.27</ecNumber>
    </recommendedName>
</protein>
<feature type="binding site" evidence="12">
    <location>
        <position position="464"/>
    </location>
    <ligand>
        <name>GTP</name>
        <dbReference type="ChEBI" id="CHEBI:37565"/>
    </ligand>
</feature>
<evidence type="ECO:0000256" key="2">
    <source>
        <dbReference type="ARBA" id="ARBA00004906"/>
    </source>
</evidence>
<dbReference type="AlphaFoldDB" id="A0A6P7SQ53"/>
<evidence type="ECO:0000256" key="5">
    <source>
        <dbReference type="ARBA" id="ARBA00022723"/>
    </source>
</evidence>
<dbReference type="GO" id="GO:0003924">
    <property type="term" value="F:GTPase activity"/>
    <property type="evidence" value="ECO:0007669"/>
    <property type="project" value="InterPro"/>
</dbReference>
<dbReference type="InterPro" id="IPR017907">
    <property type="entry name" value="Znf_RING_CS"/>
</dbReference>
<evidence type="ECO:0000256" key="8">
    <source>
        <dbReference type="ARBA" id="ARBA00022786"/>
    </source>
</evidence>
<evidence type="ECO:0000256" key="12">
    <source>
        <dbReference type="PIRSR" id="PIRSR606689-1"/>
    </source>
</evidence>
<dbReference type="SMART" id="SM00336">
    <property type="entry name" value="BBOX"/>
    <property type="match status" value="2"/>
</dbReference>
<dbReference type="Gene3D" id="3.40.50.300">
    <property type="entry name" value="P-loop containing nucleotide triphosphate hydrolases"/>
    <property type="match status" value="1"/>
</dbReference>
<evidence type="ECO:0000313" key="15">
    <source>
        <dbReference type="RefSeq" id="XP_029640021.1"/>
    </source>
</evidence>
<dbReference type="CDD" id="cd16645">
    <property type="entry name" value="mRING-HC-C3HC3D_TRIM23_C-IX"/>
    <property type="match status" value="1"/>
</dbReference>
<dbReference type="GO" id="GO:0008270">
    <property type="term" value="F:zinc ion binding"/>
    <property type="evidence" value="ECO:0007669"/>
    <property type="project" value="UniProtKB-KW"/>
</dbReference>
<proteinExistence type="inferred from homology"/>
<dbReference type="SUPFAM" id="SSF57845">
    <property type="entry name" value="B-box zinc-binding domain"/>
    <property type="match status" value="1"/>
</dbReference>
<keyword evidence="6 12" id="KW-0547">Nucleotide-binding</keyword>
<dbReference type="FunFam" id="3.40.50.300:FF:000486">
    <property type="entry name" value="E3 ubiquitin-protein ligase TRIM23"/>
    <property type="match status" value="1"/>
</dbReference>
<dbReference type="CDD" id="cd19773">
    <property type="entry name" value="Bbox2_TRIM23_C-IX_rpt1"/>
    <property type="match status" value="1"/>
</dbReference>
<dbReference type="SMART" id="SM00178">
    <property type="entry name" value="SAR"/>
    <property type="match status" value="1"/>
</dbReference>
<dbReference type="InterPro" id="IPR003649">
    <property type="entry name" value="Bbox_C"/>
</dbReference>
<dbReference type="InterPro" id="IPR027417">
    <property type="entry name" value="P-loop_NTPase"/>
</dbReference>
<dbReference type="Gene3D" id="3.30.40.10">
    <property type="entry name" value="Zinc/RING finger domain, C3HC4 (zinc finger)"/>
    <property type="match status" value="1"/>
</dbReference>
<dbReference type="CDD" id="cd19774">
    <property type="entry name" value="Bbox2_TRIM23_C-IX_rpt2"/>
    <property type="match status" value="1"/>
</dbReference>
<keyword evidence="8" id="KW-0833">Ubl conjugation pathway</keyword>
<dbReference type="InterPro" id="IPR013083">
    <property type="entry name" value="Znf_RING/FYVE/PHD"/>
</dbReference>
<evidence type="ECO:0000256" key="3">
    <source>
        <dbReference type="ARBA" id="ARBA00012483"/>
    </source>
</evidence>
<evidence type="ECO:0000256" key="6">
    <source>
        <dbReference type="ARBA" id="ARBA00022741"/>
    </source>
</evidence>
<dbReference type="InterPro" id="IPR006689">
    <property type="entry name" value="Small_GTPase_ARF/SAR"/>
</dbReference>
<dbReference type="InterPro" id="IPR001841">
    <property type="entry name" value="Znf_RING"/>
</dbReference>
<dbReference type="SMART" id="SM00177">
    <property type="entry name" value="ARF"/>
    <property type="match status" value="1"/>
</dbReference>
<evidence type="ECO:0000256" key="13">
    <source>
        <dbReference type="PIRSR" id="PIRSR606689-2"/>
    </source>
</evidence>
<dbReference type="EC" id="2.3.2.27" evidence="3"/>
<reference evidence="15" key="1">
    <citation type="submission" date="2025-08" db="UniProtKB">
        <authorList>
            <consortium name="RefSeq"/>
        </authorList>
    </citation>
    <scope>IDENTIFICATION</scope>
</reference>
<dbReference type="Pfam" id="PF00025">
    <property type="entry name" value="Arf"/>
    <property type="match status" value="1"/>
</dbReference>
<feature type="binding site" evidence="12">
    <location>
        <begin position="520"/>
        <end position="523"/>
    </location>
    <ligand>
        <name>GTP</name>
        <dbReference type="ChEBI" id="CHEBI:37565"/>
    </ligand>
</feature>
<sequence length="581" mass="65717">MFVNMATGGASSYSSCSASLLGSQDNVQQSPENAVLECRLCVEVFRCQGDKVPRLLFCGHTLCHQCLTRLTLHGRAILCPFDRQPTEIGDSGVWGLKKNFALLELLEKLQYSKKMPLKIFSEAALAKEKELAIVCDENELHTAVLYCTTCCTHLCIECSEITHATRTLARHKRVALSEKPRENPKCSYHPMHLVEFACLEEECKMSPLMCYICKDYGRHVRHKHALLEMEAESVRNSIISAVQHIKSFGEEVSESAHKMASVIQQIEGGVTVVQSDGFTSTQQVPGTAEQARSKIKEYFNELRQNLNCQELAALTTVDTHIREKLCILRQQQEDMAILLGQVSSVCLQCEVTLQQDDTKVVLAKNEVNSLLDAIQKQQQQFSELPDQLPLDPTIPITFTRDNRVHIGPKMEMRVVTLGLDDAGKTSILFKLKQNEFIQTIPTIGFNVETVEYKNLKFTIWDVGGQHKIRPLWKHYYFNTQAVIYVVDSSNKDRLQEAYNELAKLVQEKELREASLLIFANKQDIESCASIEEITEQFSLFKLCCNRSWHIQACDAKSGYGLHDGLEWLSRQMVATGSPEFI</sequence>
<feature type="binding site" evidence="12">
    <location>
        <begin position="418"/>
        <end position="425"/>
    </location>
    <ligand>
        <name>GTP</name>
        <dbReference type="ChEBI" id="CHEBI:37565"/>
    </ligand>
</feature>
<evidence type="ECO:0000256" key="10">
    <source>
        <dbReference type="ARBA" id="ARBA00023134"/>
    </source>
</evidence>
<evidence type="ECO:0000313" key="14">
    <source>
        <dbReference type="Proteomes" id="UP000515154"/>
    </source>
</evidence>